<protein>
    <submittedName>
        <fullName evidence="1">Uncharacterized protein</fullName>
    </submittedName>
</protein>
<accession>A0AA91VBD9</accession>
<evidence type="ECO:0000313" key="2">
    <source>
        <dbReference type="Proteomes" id="UP000221020"/>
    </source>
</evidence>
<proteinExistence type="predicted"/>
<evidence type="ECO:0000313" key="1">
    <source>
        <dbReference type="EMBL" id="PED82082.1"/>
    </source>
</evidence>
<dbReference type="EMBL" id="NVOR01000045">
    <property type="protein sequence ID" value="PED82082.1"/>
    <property type="molecule type" value="Genomic_DNA"/>
</dbReference>
<reference evidence="1 2" key="1">
    <citation type="submission" date="2017-09" db="EMBL/GenBank/DDBJ databases">
        <title>Large-scale bioinformatics analysis of Bacillus genomes uncovers conserved roles of natural products in bacterial physiology.</title>
        <authorList>
            <consortium name="Agbiome Team Llc"/>
            <person name="Bleich R.M."/>
            <person name="Grubbs K.J."/>
            <person name="Santa Maria K.C."/>
            <person name="Allen S.E."/>
            <person name="Farag S."/>
            <person name="Shank E.A."/>
            <person name="Bowers A."/>
        </authorList>
    </citation>
    <scope>NUCLEOTIDE SEQUENCE [LARGE SCALE GENOMIC DNA]</scope>
    <source>
        <strain evidence="1 2">AFS092012</strain>
    </source>
</reference>
<sequence>MELKEEHNPIGMWVFVSYKKENIKWKSHIHYHENMGERIGNRSCISVFSCVLKNYILPTNILFYGRHISENREGLICIVGFSLFFMELNYFYGNNSENTE</sequence>
<organism evidence="1 2">
    <name type="scientific">Bacillus pseudomycoides</name>
    <dbReference type="NCBI Taxonomy" id="64104"/>
    <lineage>
        <taxon>Bacteria</taxon>
        <taxon>Bacillati</taxon>
        <taxon>Bacillota</taxon>
        <taxon>Bacilli</taxon>
        <taxon>Bacillales</taxon>
        <taxon>Bacillaceae</taxon>
        <taxon>Bacillus</taxon>
        <taxon>Bacillus cereus group</taxon>
    </lineage>
</organism>
<name>A0AA91VBD9_9BACI</name>
<dbReference type="Proteomes" id="UP000221020">
    <property type="component" value="Unassembled WGS sequence"/>
</dbReference>
<dbReference type="AlphaFoldDB" id="A0AA91VBD9"/>
<gene>
    <name evidence="1" type="ORF">CON65_13750</name>
</gene>
<comment type="caution">
    <text evidence="1">The sequence shown here is derived from an EMBL/GenBank/DDBJ whole genome shotgun (WGS) entry which is preliminary data.</text>
</comment>